<comment type="caution">
    <text evidence="2">The sequence shown here is derived from an EMBL/GenBank/DDBJ whole genome shotgun (WGS) entry which is preliminary data.</text>
</comment>
<feature type="compositionally biased region" description="Polar residues" evidence="1">
    <location>
        <begin position="311"/>
        <end position="320"/>
    </location>
</feature>
<gene>
    <name evidence="2" type="ORF">D9611_008791</name>
</gene>
<feature type="compositionally biased region" description="Low complexity" evidence="1">
    <location>
        <begin position="401"/>
        <end position="417"/>
    </location>
</feature>
<protein>
    <submittedName>
        <fullName evidence="2">Uncharacterized protein</fullName>
    </submittedName>
</protein>
<feature type="compositionally biased region" description="Low complexity" evidence="1">
    <location>
        <begin position="256"/>
        <end position="267"/>
    </location>
</feature>
<feature type="compositionally biased region" description="Low complexity" evidence="1">
    <location>
        <begin position="204"/>
        <end position="213"/>
    </location>
</feature>
<feature type="region of interest" description="Disordered" evidence="1">
    <location>
        <begin position="144"/>
        <end position="465"/>
    </location>
</feature>
<proteinExistence type="predicted"/>
<evidence type="ECO:0000256" key="1">
    <source>
        <dbReference type="SAM" id="MobiDB-lite"/>
    </source>
</evidence>
<feature type="compositionally biased region" description="Low complexity" evidence="1">
    <location>
        <begin position="329"/>
        <end position="346"/>
    </location>
</feature>
<feature type="compositionally biased region" description="Basic and acidic residues" evidence="1">
    <location>
        <begin position="48"/>
        <end position="57"/>
    </location>
</feature>
<feature type="compositionally biased region" description="Low complexity" evidence="1">
    <location>
        <begin position="451"/>
        <end position="465"/>
    </location>
</feature>
<feature type="compositionally biased region" description="Basic and acidic residues" evidence="1">
    <location>
        <begin position="65"/>
        <end position="88"/>
    </location>
</feature>
<evidence type="ECO:0000313" key="2">
    <source>
        <dbReference type="EMBL" id="KAF5338882.1"/>
    </source>
</evidence>
<accession>A0A8H5CBQ8</accession>
<sequence length="465" mass="47673">MHVKPISTTPDEFVFARASKFAKEALKQAGQKTWTDGAMKVVDAVLSDDSKSTEETKASTSSSNDWREKMKQDIGDATKKPGEAKPDMKQGNWKAEIDASHEPSQPPPPTGLDSTPAPAPVALSDVKLPPGWKIMAGAQTLPSWQPANFANPVVAPNIGPQAGGSSAAPVNPTPPNSSASHSSPAPNTSGSPTSSAPGGPSPASPQNAAPSQSVVSNRSVPKRAIASQKKAPGPSPKPLPKAGVSIKPPTAKKISKTNLQKKTAATTKKGKLGQPIAPKKPHRVVAKKALASKRTAAPKAASLKRGPAAKTSASKGTRNSPVAKRVPGVKKAPVSKAAPSSKPAKSIRGSKRAPQAATGKASTSTTKKPGVPKRPTTQKKPGSTTKRAPPAALKKVPTKPSPASRKAAAPIPRKASAVLTNTRAPAKKAVKPANTPQRVPALQKPPTARQPAAKKAPVPSKAGKK</sequence>
<feature type="compositionally biased region" description="Low complexity" evidence="1">
    <location>
        <begin position="356"/>
        <end position="368"/>
    </location>
</feature>
<dbReference type="Proteomes" id="UP000541558">
    <property type="component" value="Unassembled WGS sequence"/>
</dbReference>
<dbReference type="EMBL" id="JAACJK010000010">
    <property type="protein sequence ID" value="KAF5338882.1"/>
    <property type="molecule type" value="Genomic_DNA"/>
</dbReference>
<organism evidence="2 3">
    <name type="scientific">Ephemerocybe angulata</name>
    <dbReference type="NCBI Taxonomy" id="980116"/>
    <lineage>
        <taxon>Eukaryota</taxon>
        <taxon>Fungi</taxon>
        <taxon>Dikarya</taxon>
        <taxon>Basidiomycota</taxon>
        <taxon>Agaricomycotina</taxon>
        <taxon>Agaricomycetes</taxon>
        <taxon>Agaricomycetidae</taxon>
        <taxon>Agaricales</taxon>
        <taxon>Agaricineae</taxon>
        <taxon>Psathyrellaceae</taxon>
        <taxon>Ephemerocybe</taxon>
    </lineage>
</organism>
<feature type="region of interest" description="Disordered" evidence="1">
    <location>
        <begin position="46"/>
        <end position="125"/>
    </location>
</feature>
<evidence type="ECO:0000313" key="3">
    <source>
        <dbReference type="Proteomes" id="UP000541558"/>
    </source>
</evidence>
<name>A0A8H5CBQ8_9AGAR</name>
<dbReference type="AlphaFoldDB" id="A0A8H5CBQ8"/>
<reference evidence="2 3" key="1">
    <citation type="journal article" date="2020" name="ISME J.">
        <title>Uncovering the hidden diversity of litter-decomposition mechanisms in mushroom-forming fungi.</title>
        <authorList>
            <person name="Floudas D."/>
            <person name="Bentzer J."/>
            <person name="Ahren D."/>
            <person name="Johansson T."/>
            <person name="Persson P."/>
            <person name="Tunlid A."/>
        </authorList>
    </citation>
    <scope>NUCLEOTIDE SEQUENCE [LARGE SCALE GENOMIC DNA]</scope>
    <source>
        <strain evidence="2 3">CBS 175.51</strain>
    </source>
</reference>
<keyword evidence="3" id="KW-1185">Reference proteome</keyword>
<feature type="compositionally biased region" description="Low complexity" evidence="1">
    <location>
        <begin position="176"/>
        <end position="198"/>
    </location>
</feature>